<organism evidence="2 3">
    <name type="scientific">Runella defluvii</name>
    <dbReference type="NCBI Taxonomy" id="370973"/>
    <lineage>
        <taxon>Bacteria</taxon>
        <taxon>Pseudomonadati</taxon>
        <taxon>Bacteroidota</taxon>
        <taxon>Cytophagia</taxon>
        <taxon>Cytophagales</taxon>
        <taxon>Spirosomataceae</taxon>
        <taxon>Runella</taxon>
    </lineage>
</organism>
<accession>A0A7W5ZSW2</accession>
<dbReference type="Proteomes" id="UP000541352">
    <property type="component" value="Unassembled WGS sequence"/>
</dbReference>
<dbReference type="RefSeq" id="WP_183980266.1">
    <property type="nucleotide sequence ID" value="NZ_JACIBY010000026.1"/>
</dbReference>
<reference evidence="2 3" key="1">
    <citation type="submission" date="2020-08" db="EMBL/GenBank/DDBJ databases">
        <title>Genomic Encyclopedia of Type Strains, Phase IV (KMG-IV): sequencing the most valuable type-strain genomes for metagenomic binning, comparative biology and taxonomic classification.</title>
        <authorList>
            <person name="Goeker M."/>
        </authorList>
    </citation>
    <scope>NUCLEOTIDE SEQUENCE [LARGE SCALE GENOMIC DNA]</scope>
    <source>
        <strain evidence="2 3">DSM 17976</strain>
    </source>
</reference>
<evidence type="ECO:0000313" key="2">
    <source>
        <dbReference type="EMBL" id="MBB3842125.1"/>
    </source>
</evidence>
<dbReference type="SUPFAM" id="SSF109604">
    <property type="entry name" value="HD-domain/PDEase-like"/>
    <property type="match status" value="1"/>
</dbReference>
<keyword evidence="3" id="KW-1185">Reference proteome</keyword>
<comment type="caution">
    <text evidence="2">The sequence shown here is derived from an EMBL/GenBank/DDBJ whole genome shotgun (WGS) entry which is preliminary data.</text>
</comment>
<protein>
    <submittedName>
        <fullName evidence="2">HD superfamily phosphodiesterase</fullName>
    </submittedName>
</protein>
<sequence length="195" mass="22366">MTKYALIFKAAETYMRVRKNDVHIPLSFAYALRLLEYYPDADADLVAAGIILHDIGWYSIDEDDIFKKGFQSENFMQSDVRYLHESEGVRLSEGVLKGLGYEEAFIKKVAEIIDGHDTRSFAKSLEDKIVRDADKLWRFHVVGVSVAADWFKLTPTLYANRLERDIIPLLDLPESVEMAQADLAETRKMLLCEIL</sequence>
<dbReference type="Pfam" id="PF01966">
    <property type="entry name" value="HD"/>
    <property type="match status" value="1"/>
</dbReference>
<gene>
    <name evidence="2" type="ORF">FHS57_006156</name>
</gene>
<evidence type="ECO:0000313" key="3">
    <source>
        <dbReference type="Proteomes" id="UP000541352"/>
    </source>
</evidence>
<name>A0A7W5ZSW2_9BACT</name>
<feature type="domain" description="HD" evidence="1">
    <location>
        <begin position="30"/>
        <end position="136"/>
    </location>
</feature>
<proteinExistence type="predicted"/>
<evidence type="ECO:0000259" key="1">
    <source>
        <dbReference type="Pfam" id="PF01966"/>
    </source>
</evidence>
<dbReference type="InterPro" id="IPR006674">
    <property type="entry name" value="HD_domain"/>
</dbReference>
<dbReference type="EMBL" id="JACIBY010000026">
    <property type="protein sequence ID" value="MBB3842125.1"/>
    <property type="molecule type" value="Genomic_DNA"/>
</dbReference>
<dbReference type="AlphaFoldDB" id="A0A7W5ZSW2"/>
<dbReference type="Gene3D" id="1.10.3210.10">
    <property type="entry name" value="Hypothetical protein af1432"/>
    <property type="match status" value="1"/>
</dbReference>